<organism evidence="5 6">
    <name type="scientific">Amphibalanus amphitrite</name>
    <name type="common">Striped barnacle</name>
    <name type="synonym">Balanus amphitrite</name>
    <dbReference type="NCBI Taxonomy" id="1232801"/>
    <lineage>
        <taxon>Eukaryota</taxon>
        <taxon>Metazoa</taxon>
        <taxon>Ecdysozoa</taxon>
        <taxon>Arthropoda</taxon>
        <taxon>Crustacea</taxon>
        <taxon>Multicrustacea</taxon>
        <taxon>Cirripedia</taxon>
        <taxon>Thoracica</taxon>
        <taxon>Thoracicalcarea</taxon>
        <taxon>Balanomorpha</taxon>
        <taxon>Balanoidea</taxon>
        <taxon>Balanidae</taxon>
        <taxon>Amphibalaninae</taxon>
        <taxon>Amphibalanus</taxon>
    </lineage>
</organism>
<dbReference type="PANTHER" id="PTHR22812">
    <property type="entry name" value="CHROMOBOX PROTEIN"/>
    <property type="match status" value="1"/>
</dbReference>
<dbReference type="InterPro" id="IPR016197">
    <property type="entry name" value="Chromo-like_dom_sf"/>
</dbReference>
<feature type="region of interest" description="Disordered" evidence="3">
    <location>
        <begin position="80"/>
        <end position="110"/>
    </location>
</feature>
<dbReference type="AlphaFoldDB" id="A0A6A4V077"/>
<dbReference type="InterPro" id="IPR023779">
    <property type="entry name" value="Chromodomain_CS"/>
</dbReference>
<dbReference type="GO" id="GO:0005694">
    <property type="term" value="C:chromosome"/>
    <property type="evidence" value="ECO:0007669"/>
    <property type="project" value="UniProtKB-ARBA"/>
</dbReference>
<reference evidence="5 6" key="1">
    <citation type="submission" date="2019-07" db="EMBL/GenBank/DDBJ databases">
        <title>Draft genome assembly of a fouling barnacle, Amphibalanus amphitrite (Darwin, 1854): The first reference genome for Thecostraca.</title>
        <authorList>
            <person name="Kim W."/>
        </authorList>
    </citation>
    <scope>NUCLEOTIDE SEQUENCE [LARGE SCALE GENOMIC DNA]</scope>
    <source>
        <strain evidence="5">SNU_AA5</strain>
        <tissue evidence="5">Soma without cirri and trophi</tissue>
    </source>
</reference>
<dbReference type="SMART" id="SM00298">
    <property type="entry name" value="CHROMO"/>
    <property type="match status" value="1"/>
</dbReference>
<dbReference type="InterPro" id="IPR051219">
    <property type="entry name" value="Heterochromatin_chromo-domain"/>
</dbReference>
<comment type="caution">
    <text evidence="5">The sequence shown here is derived from an EMBL/GenBank/DDBJ whole genome shotgun (WGS) entry which is preliminary data.</text>
</comment>
<dbReference type="GO" id="GO:0005634">
    <property type="term" value="C:nucleus"/>
    <property type="evidence" value="ECO:0007669"/>
    <property type="project" value="UniProtKB-SubCell"/>
</dbReference>
<dbReference type="InterPro" id="IPR000953">
    <property type="entry name" value="Chromo/chromo_shadow_dom"/>
</dbReference>
<keyword evidence="6" id="KW-1185">Reference proteome</keyword>
<feature type="domain" description="Chromo" evidence="4">
    <location>
        <begin position="113"/>
        <end position="172"/>
    </location>
</feature>
<dbReference type="PROSITE" id="PS50013">
    <property type="entry name" value="CHROMO_2"/>
    <property type="match status" value="1"/>
</dbReference>
<dbReference type="SUPFAM" id="SSF54160">
    <property type="entry name" value="Chromo domain-like"/>
    <property type="match status" value="1"/>
</dbReference>
<gene>
    <name evidence="5" type="primary">cec-1</name>
    <name evidence="5" type="ORF">FJT64_014504</name>
</gene>
<accession>A0A6A4V077</accession>
<dbReference type="OrthoDB" id="1918685at2759"/>
<dbReference type="PROSITE" id="PS00598">
    <property type="entry name" value="CHROMO_1"/>
    <property type="match status" value="1"/>
</dbReference>
<name>A0A6A4V077_AMPAM</name>
<proteinExistence type="predicted"/>
<protein>
    <submittedName>
        <fullName evidence="5">Chromo domain-containing protein cec-1</fullName>
    </submittedName>
</protein>
<evidence type="ECO:0000313" key="6">
    <source>
        <dbReference type="Proteomes" id="UP000440578"/>
    </source>
</evidence>
<evidence type="ECO:0000259" key="4">
    <source>
        <dbReference type="PROSITE" id="PS50013"/>
    </source>
</evidence>
<dbReference type="InterPro" id="IPR023780">
    <property type="entry name" value="Chromo_domain"/>
</dbReference>
<dbReference type="Proteomes" id="UP000440578">
    <property type="component" value="Unassembled WGS sequence"/>
</dbReference>
<sequence length="191" mass="20898">MSAMTRAVEMVRKGVSKHKAAGLCNVSQSGDRVVADRELWHQWVSWFERHWSRLHGMISMLPGQPTDEFLEVAKQVVKDGLSGQKQPTTGAGAAATEPSRVPEPPAADGEPLYEVEQILAKRSTEGRGDEFLIKWCGFDHSENSWEPRDNLDCGAMLSDFERRWAGMSAAQRRQMTAAAADGGGSSGAAVR</sequence>
<evidence type="ECO:0000256" key="2">
    <source>
        <dbReference type="ARBA" id="ARBA00023242"/>
    </source>
</evidence>
<comment type="subcellular location">
    <subcellularLocation>
        <location evidence="1">Nucleus</location>
    </subcellularLocation>
</comment>
<evidence type="ECO:0000256" key="1">
    <source>
        <dbReference type="ARBA" id="ARBA00004123"/>
    </source>
</evidence>
<keyword evidence="2" id="KW-0539">Nucleus</keyword>
<evidence type="ECO:0000313" key="5">
    <source>
        <dbReference type="EMBL" id="KAF0287025.1"/>
    </source>
</evidence>
<dbReference type="Pfam" id="PF00385">
    <property type="entry name" value="Chromo"/>
    <property type="match status" value="1"/>
</dbReference>
<dbReference type="Gene3D" id="2.40.50.40">
    <property type="match status" value="1"/>
</dbReference>
<evidence type="ECO:0000256" key="3">
    <source>
        <dbReference type="SAM" id="MobiDB-lite"/>
    </source>
</evidence>
<dbReference type="EMBL" id="VIIS01002216">
    <property type="protein sequence ID" value="KAF0287025.1"/>
    <property type="molecule type" value="Genomic_DNA"/>
</dbReference>